<dbReference type="Proteomes" id="UP000030750">
    <property type="component" value="Unassembled WGS sequence"/>
</dbReference>
<gene>
    <name evidence="2" type="ORF">EBH_0063290</name>
</gene>
<feature type="compositionally biased region" description="Polar residues" evidence="1">
    <location>
        <begin position="505"/>
        <end position="519"/>
    </location>
</feature>
<reference evidence="2" key="1">
    <citation type="submission" date="2013-10" db="EMBL/GenBank/DDBJ databases">
        <title>Genomic analysis of the causative agents of coccidiosis in chickens.</title>
        <authorList>
            <person name="Reid A.J."/>
            <person name="Blake D."/>
            <person name="Billington K."/>
            <person name="Browne H."/>
            <person name="Dunn M."/>
            <person name="Hung S."/>
            <person name="Kawahara F."/>
            <person name="Miranda-Saavedra D."/>
            <person name="Mourier T."/>
            <person name="Nagra H."/>
            <person name="Otto T.D."/>
            <person name="Rawlings N."/>
            <person name="Sanchez A."/>
            <person name="Sanders M."/>
            <person name="Subramaniam C."/>
            <person name="Tay Y."/>
            <person name="Dear P."/>
            <person name="Doerig C."/>
            <person name="Gruber A."/>
            <person name="Parkinson J."/>
            <person name="Shirley M."/>
            <person name="Wan K.L."/>
            <person name="Berriman M."/>
            <person name="Tomley F."/>
            <person name="Pain A."/>
        </authorList>
    </citation>
    <scope>NUCLEOTIDE SEQUENCE [LARGE SCALE GENOMIC DNA]</scope>
    <source>
        <strain evidence="2">Houghton</strain>
    </source>
</reference>
<feature type="region of interest" description="Disordered" evidence="1">
    <location>
        <begin position="351"/>
        <end position="371"/>
    </location>
</feature>
<dbReference type="AlphaFoldDB" id="U6M1T1"/>
<reference evidence="2" key="2">
    <citation type="submission" date="2013-10" db="EMBL/GenBank/DDBJ databases">
        <authorList>
            <person name="Aslett M."/>
        </authorList>
    </citation>
    <scope>NUCLEOTIDE SEQUENCE [LARGE SCALE GENOMIC DNA]</scope>
    <source>
        <strain evidence="2">Houghton</strain>
    </source>
</reference>
<proteinExistence type="predicted"/>
<dbReference type="VEuPathDB" id="ToxoDB:EBH_0063290"/>
<accession>U6M1T1</accession>
<dbReference type="EMBL" id="HG713473">
    <property type="protein sequence ID" value="CDJ54005.1"/>
    <property type="molecule type" value="Genomic_DNA"/>
</dbReference>
<name>U6M1T1_9EIME</name>
<organism evidence="2 3">
    <name type="scientific">Eimeria brunetti</name>
    <dbReference type="NCBI Taxonomy" id="51314"/>
    <lineage>
        <taxon>Eukaryota</taxon>
        <taxon>Sar</taxon>
        <taxon>Alveolata</taxon>
        <taxon>Apicomplexa</taxon>
        <taxon>Conoidasida</taxon>
        <taxon>Coccidia</taxon>
        <taxon>Eucoccidiorida</taxon>
        <taxon>Eimeriorina</taxon>
        <taxon>Eimeriidae</taxon>
        <taxon>Eimeria</taxon>
    </lineage>
</organism>
<feature type="region of interest" description="Disordered" evidence="1">
    <location>
        <begin position="809"/>
        <end position="829"/>
    </location>
</feature>
<feature type="compositionally biased region" description="Low complexity" evidence="1">
    <location>
        <begin position="747"/>
        <end position="769"/>
    </location>
</feature>
<evidence type="ECO:0000313" key="3">
    <source>
        <dbReference type="Proteomes" id="UP000030750"/>
    </source>
</evidence>
<feature type="region of interest" description="Disordered" evidence="1">
    <location>
        <begin position="717"/>
        <end position="769"/>
    </location>
</feature>
<feature type="region of interest" description="Disordered" evidence="1">
    <location>
        <begin position="926"/>
        <end position="969"/>
    </location>
</feature>
<protein>
    <submittedName>
        <fullName evidence="2">Uncharacterized protein</fullName>
    </submittedName>
</protein>
<feature type="compositionally biased region" description="Polar residues" evidence="1">
    <location>
        <begin position="927"/>
        <end position="943"/>
    </location>
</feature>
<sequence length="1027" mass="105566">MSGSNNFGGGALLPSPAAPQAAPANQEPNTAAPTTAAAPEGAAVRAGDAAPERKAAASVATAVERTAAQAAAAQAAAISAKGAAAAARAALAADVVAYEKEITATATKGDAEGGARPAVYSRSGEEAVAAAARAATDATSAASEAASAAAAVAEAANGNADCQTSSQLEDFLVSQGLRAALALESAATAAAAAADAASRVAATATRQAAEKSSSAIAAAAQRCHEAATSAAASAVAAFSAAASSTADSITSTAAAARAAIEEATGVATQKLIETAKAFEDTIASKTAALENALLWRESVKSHDSEASRSRSSSSSSFVAYRLRSSSQLSSSSSRSRRRGRSSLLHYFSSDYEREGSQGGAPEPPLNSAGTVESAATAEGALMGDAAVAAFLSGCEDALLPRASGLDVNSASEAEEGASRPEQRPNVAAVAATSTVQRKDSVDAIVAAAAAEAAASEAVAKQQLYNQQEASSFFSPFGSLSEAPAVAAPLEAGTAISPRVAAKAAQPNSTTDLRTITTDCSKSDAPEATEPCVDTEEGRPQKKVLQRQASHASAPPHSVTEPQEHGQVQVQQQQTSQYPRGKDLQEWHRDKVDEDGTNSSQLEGTACTCSTCSSSRGMSGPFPFTLQHRQALMTRLAGLEMTAASLEDPVSFTLIAEVLQHLQEEGLLHSLLLLRITGYRNADLRASLPPDRQRRICELQRSAAAQFRPLRREASAALAASEAAAPTGDRGNTARRDGPCSGTRNVGRNRSVSSSRSSASSSNSRSSSYSRCSSWVKQPLYVPPLQLQRSLRAVCGLLPQLQRLELLAPKAKTDNDSNGAHGDSGEKVEAASGSPVFSKLSRVLAYISPFAVLVQSLGFQLFSIRVTELLLHCNTCYRRGSVAGSGGRTSCRREDSKENISSSSCCRLGNESSNSINCSGGVNEGYTGPSSSARTSTATIQNRETTPDPCRGAASRSSTSYYNDESPVYGPEEETGVSAIIKGTVCMSCDACFAPIHGAAAVTTAAKQQGQWYVLDSVVFLRTRDTGE</sequence>
<dbReference type="OrthoDB" id="348798at2759"/>
<feature type="compositionally biased region" description="Gly residues" evidence="1">
    <location>
        <begin position="1"/>
        <end position="11"/>
    </location>
</feature>
<feature type="region of interest" description="Disordered" evidence="1">
    <location>
        <begin position="500"/>
        <end position="582"/>
    </location>
</feature>
<feature type="region of interest" description="Disordered" evidence="1">
    <location>
        <begin position="1"/>
        <end position="54"/>
    </location>
</feature>
<feature type="compositionally biased region" description="Low complexity" evidence="1">
    <location>
        <begin position="12"/>
        <end position="49"/>
    </location>
</feature>
<evidence type="ECO:0000313" key="2">
    <source>
        <dbReference type="EMBL" id="CDJ54005.1"/>
    </source>
</evidence>
<evidence type="ECO:0000256" key="1">
    <source>
        <dbReference type="SAM" id="MobiDB-lite"/>
    </source>
</evidence>
<keyword evidence="3" id="KW-1185">Reference proteome</keyword>